<reference evidence="2 3" key="1">
    <citation type="submission" date="2016-12" db="EMBL/GenBank/DDBJ databases">
        <title>The new phylogeny of genus Mycobacterium.</title>
        <authorList>
            <person name="Tortoli E."/>
            <person name="Trovato A."/>
            <person name="Cirillo D.M."/>
        </authorList>
    </citation>
    <scope>NUCLEOTIDE SEQUENCE [LARGE SCALE GENOMIC DNA]</scope>
    <source>
        <strain evidence="2 3">DSM 45130</strain>
    </source>
</reference>
<organism evidence="2 3">
    <name type="scientific">Mycolicibacterium insubricum</name>
    <dbReference type="NCBI Taxonomy" id="444597"/>
    <lineage>
        <taxon>Bacteria</taxon>
        <taxon>Bacillati</taxon>
        <taxon>Actinomycetota</taxon>
        <taxon>Actinomycetes</taxon>
        <taxon>Mycobacteriales</taxon>
        <taxon>Mycobacteriaceae</taxon>
        <taxon>Mycolicibacterium</taxon>
    </lineage>
</organism>
<dbReference type="InterPro" id="IPR001509">
    <property type="entry name" value="Epimerase_deHydtase"/>
</dbReference>
<comment type="similarity">
    <text evidence="1">Belongs to the NAD(P)-dependent epimerase/dehydratase family.</text>
</comment>
<keyword evidence="3" id="KW-1185">Reference proteome</keyword>
<comment type="caution">
    <text evidence="2">The sequence shown here is derived from an EMBL/GenBank/DDBJ whole genome shotgun (WGS) entry which is preliminary data.</text>
</comment>
<dbReference type="Gene3D" id="3.40.50.720">
    <property type="entry name" value="NAD(P)-binding Rossmann-like Domain"/>
    <property type="match status" value="1"/>
</dbReference>
<evidence type="ECO:0000313" key="2">
    <source>
        <dbReference type="EMBL" id="ORA68972.1"/>
    </source>
</evidence>
<dbReference type="RefSeq" id="WP_083031760.1">
    <property type="nucleotide sequence ID" value="NZ_AP022618.1"/>
</dbReference>
<dbReference type="Proteomes" id="UP000192801">
    <property type="component" value="Unassembled WGS sequence"/>
</dbReference>
<dbReference type="OrthoDB" id="4373834at2"/>
<protein>
    <submittedName>
        <fullName evidence="2">Oxidoreductase</fullName>
    </submittedName>
</protein>
<evidence type="ECO:0000313" key="3">
    <source>
        <dbReference type="Proteomes" id="UP000192801"/>
    </source>
</evidence>
<evidence type="ECO:0000256" key="1">
    <source>
        <dbReference type="ARBA" id="ARBA00007637"/>
    </source>
</evidence>
<sequence>MTVLVTGAFGLVGSATVRQIASEGRRVVATDLDVPANRKAAAELSGVEVRYADLTDPAAIERLVAEVAPTAIVHLAAVIAPFCYGRRALARKVNVGGTANLLAAAAKLPTPPRFVHASSIAVYGPRNPYTVTGVLSADTPATPGDLYGSQKLAAEELVRSSDLDWSVLRLGGVISVGISLKQPEEMLYFESLLPTDGRLQTVDVRDVASAFSAATVRDGAIGKILLIGGDNTTHRKLQGTVAEEVAEAMGMTGGLSPGRPGNPDSDVDWFATDWMDTAEAQEILGFQNHGWPQMLAEVRALTGAKRPLFKLAGPVARAFLTRRSAYYRWPGKYADPWTAIRARLGDPAPD</sequence>
<name>A0A1X0D9X7_9MYCO</name>
<dbReference type="PANTHER" id="PTHR43000">
    <property type="entry name" value="DTDP-D-GLUCOSE 4,6-DEHYDRATASE-RELATED"/>
    <property type="match status" value="1"/>
</dbReference>
<gene>
    <name evidence="2" type="ORF">BST26_14075</name>
</gene>
<dbReference type="STRING" id="444597.BST26_14075"/>
<dbReference type="EMBL" id="MVHS01000034">
    <property type="protein sequence ID" value="ORA68972.1"/>
    <property type="molecule type" value="Genomic_DNA"/>
</dbReference>
<dbReference type="InterPro" id="IPR036291">
    <property type="entry name" value="NAD(P)-bd_dom_sf"/>
</dbReference>
<dbReference type="SUPFAM" id="SSF51735">
    <property type="entry name" value="NAD(P)-binding Rossmann-fold domains"/>
    <property type="match status" value="1"/>
</dbReference>
<accession>A0A1X0D9X7</accession>
<dbReference type="Pfam" id="PF01370">
    <property type="entry name" value="Epimerase"/>
    <property type="match status" value="1"/>
</dbReference>
<proteinExistence type="inferred from homology"/>
<dbReference type="AlphaFoldDB" id="A0A1X0D9X7"/>